<feature type="region of interest" description="Disordered" evidence="1">
    <location>
        <begin position="1"/>
        <end position="21"/>
    </location>
</feature>
<evidence type="ECO:0000256" key="1">
    <source>
        <dbReference type="SAM" id="MobiDB-lite"/>
    </source>
</evidence>
<dbReference type="Pfam" id="PF01408">
    <property type="entry name" value="GFO_IDH_MocA"/>
    <property type="match status" value="1"/>
</dbReference>
<dbReference type="InterPro" id="IPR006311">
    <property type="entry name" value="TAT_signal"/>
</dbReference>
<dbReference type="InterPro" id="IPR019546">
    <property type="entry name" value="TAT_signal_bac_arc"/>
</dbReference>
<dbReference type="SUPFAM" id="SSF51735">
    <property type="entry name" value="NAD(P)-binding Rossmann-fold domains"/>
    <property type="match status" value="1"/>
</dbReference>
<evidence type="ECO:0000313" key="5">
    <source>
        <dbReference type="Proteomes" id="UP000488299"/>
    </source>
</evidence>
<dbReference type="GO" id="GO:0000166">
    <property type="term" value="F:nucleotide binding"/>
    <property type="evidence" value="ECO:0007669"/>
    <property type="project" value="InterPro"/>
</dbReference>
<dbReference type="NCBIfam" id="TIGR01409">
    <property type="entry name" value="TAT_signal_seq"/>
    <property type="match status" value="1"/>
</dbReference>
<dbReference type="EMBL" id="WELI01000001">
    <property type="protein sequence ID" value="KAB7732585.1"/>
    <property type="molecule type" value="Genomic_DNA"/>
</dbReference>
<proteinExistence type="predicted"/>
<accession>A0A7J5U498</accession>
<feature type="domain" description="Gfo/Idh/MocA-like oxidoreductase C-terminal" evidence="3">
    <location>
        <begin position="201"/>
        <end position="450"/>
    </location>
</feature>
<evidence type="ECO:0000259" key="2">
    <source>
        <dbReference type="Pfam" id="PF01408"/>
    </source>
</evidence>
<dbReference type="Proteomes" id="UP000488299">
    <property type="component" value="Unassembled WGS sequence"/>
</dbReference>
<dbReference type="RefSeq" id="WP_152122019.1">
    <property type="nucleotide sequence ID" value="NZ_WELI01000001.1"/>
</dbReference>
<dbReference type="PROSITE" id="PS51318">
    <property type="entry name" value="TAT"/>
    <property type="match status" value="1"/>
</dbReference>
<dbReference type="Pfam" id="PF02894">
    <property type="entry name" value="GFO_IDH_MocA_C"/>
    <property type="match status" value="1"/>
</dbReference>
<reference evidence="4 5" key="1">
    <citation type="submission" date="2019-10" db="EMBL/GenBank/DDBJ databases">
        <title>Rudanella paleaurantiibacter sp. nov., isolated from sludge.</title>
        <authorList>
            <person name="Xu S.Q."/>
        </authorList>
    </citation>
    <scope>NUCLEOTIDE SEQUENCE [LARGE SCALE GENOMIC DNA]</scope>
    <source>
        <strain evidence="4 5">HX-22-17</strain>
    </source>
</reference>
<feature type="domain" description="Gfo/Idh/MocA-like oxidoreductase N-terminal" evidence="2">
    <location>
        <begin position="70"/>
        <end position="188"/>
    </location>
</feature>
<dbReference type="InterPro" id="IPR036291">
    <property type="entry name" value="NAD(P)-bd_dom_sf"/>
</dbReference>
<dbReference type="Gene3D" id="3.40.50.720">
    <property type="entry name" value="NAD(P)-binding Rossmann-like Domain"/>
    <property type="match status" value="1"/>
</dbReference>
<dbReference type="InterPro" id="IPR000683">
    <property type="entry name" value="Gfo/Idh/MocA-like_OxRdtase_N"/>
</dbReference>
<keyword evidence="5" id="KW-1185">Reference proteome</keyword>
<dbReference type="Gene3D" id="3.30.360.10">
    <property type="entry name" value="Dihydrodipicolinate Reductase, domain 2"/>
    <property type="match status" value="1"/>
</dbReference>
<feature type="compositionally biased region" description="Polar residues" evidence="1">
    <location>
        <begin position="1"/>
        <end position="18"/>
    </location>
</feature>
<name>A0A7J5U498_9BACT</name>
<evidence type="ECO:0000259" key="3">
    <source>
        <dbReference type="Pfam" id="PF02894"/>
    </source>
</evidence>
<dbReference type="PANTHER" id="PTHR43818:SF5">
    <property type="entry name" value="OXIDOREDUCTASE FAMILY PROTEIN"/>
    <property type="match status" value="1"/>
</dbReference>
<dbReference type="AlphaFoldDB" id="A0A7J5U498"/>
<gene>
    <name evidence="4" type="ORF">F5984_01105</name>
</gene>
<protein>
    <submittedName>
        <fullName evidence="4">Twin-arginine translocation signal domain-containing protein</fullName>
    </submittedName>
</protein>
<dbReference type="SUPFAM" id="SSF55347">
    <property type="entry name" value="Glyceraldehyde-3-phosphate dehydrogenase-like, C-terminal domain"/>
    <property type="match status" value="1"/>
</dbReference>
<sequence>MENSDKQSTNPNNLSTNARGEATRRSFLKTLGVGAAAVPAALTGANAAPTTQYLNLVKNHASTAANSKMRLALIGTGGMGIGDTQTALMVDGVEMVAACDLYDGRLRRAKELWGTGLTTTRDYRELIDRSDIDVVINATTDHWHEKISTDAMRKGKHVYCEKPMVQKVEDGHTLIKVAKETGKIFQVGSQFASSIIVSKAKELLKAGDIGELVFVEAQYDRHSALGAWQYSIPPDASPQTVDWDTYLGSAPKRPWDPLRFFRWRNYQDYGTGIAGDLYVHLLTTLHTITGSLGPTRVYSSGGTRYWKDGRDVPDIQLSIYDYPKTAEHPEFNLTTRSNFVDGGGGNYLVRLVGTEGDLSIGWDSLTVRKNKFPKAPGMSVDNFPKDQKELFVAEYNKMYPNRPEMEGPKEFKYMVPKDYKGDRYEHFVNFFDSVRSNKPNIEDATFGLRACGPTQCGNISYFQKKIVTWDPVRMKIGNPV</sequence>
<organism evidence="4 5">
    <name type="scientific">Rudanella paleaurantiibacter</name>
    <dbReference type="NCBI Taxonomy" id="2614655"/>
    <lineage>
        <taxon>Bacteria</taxon>
        <taxon>Pseudomonadati</taxon>
        <taxon>Bacteroidota</taxon>
        <taxon>Cytophagia</taxon>
        <taxon>Cytophagales</taxon>
        <taxon>Cytophagaceae</taxon>
        <taxon>Rudanella</taxon>
    </lineage>
</organism>
<comment type="caution">
    <text evidence="4">The sequence shown here is derived from an EMBL/GenBank/DDBJ whole genome shotgun (WGS) entry which is preliminary data.</text>
</comment>
<evidence type="ECO:0000313" key="4">
    <source>
        <dbReference type="EMBL" id="KAB7732585.1"/>
    </source>
</evidence>
<dbReference type="InterPro" id="IPR004104">
    <property type="entry name" value="Gfo/Idh/MocA-like_OxRdtase_C"/>
</dbReference>
<dbReference type="InterPro" id="IPR050463">
    <property type="entry name" value="Gfo/Idh/MocA_oxidrdct_glycsds"/>
</dbReference>
<dbReference type="PANTHER" id="PTHR43818">
    <property type="entry name" value="BCDNA.GH03377"/>
    <property type="match status" value="1"/>
</dbReference>